<reference evidence="1" key="1">
    <citation type="submission" date="2021-03" db="EMBL/GenBank/DDBJ databases">
        <title>The complete genome sequence of Acetobacter sp. TBRC 12339.</title>
        <authorList>
            <person name="Charoenyingcharoen P."/>
            <person name="Yukphan P."/>
        </authorList>
    </citation>
    <scope>NUCLEOTIDE SEQUENCE</scope>
    <source>
        <strain evidence="1">TBRC 12339</strain>
    </source>
</reference>
<accession>A0A939HPF0</accession>
<dbReference type="AlphaFoldDB" id="A0A939HPF0"/>
<sequence length="66" mass="6937">MFVKPASGRSVRWPGTLRLLDTAGATVPATAFWLRALSRGDVLEVSPPQALSPAAEKFTAPEGKSA</sequence>
<proteinExistence type="predicted"/>
<evidence type="ECO:0000313" key="2">
    <source>
        <dbReference type="Proteomes" id="UP000664073"/>
    </source>
</evidence>
<dbReference type="Proteomes" id="UP000664073">
    <property type="component" value="Unassembled WGS sequence"/>
</dbReference>
<dbReference type="RefSeq" id="WP_207845948.1">
    <property type="nucleotide sequence ID" value="NZ_JAFVMH010000003.1"/>
</dbReference>
<gene>
    <name evidence="1" type="ORF">J2D77_09150</name>
</gene>
<name>A0A939HPF0_9PROT</name>
<protein>
    <submittedName>
        <fullName evidence="1">DUF2635 domain-containing protein</fullName>
    </submittedName>
</protein>
<organism evidence="1 2">
    <name type="scientific">Acetobacter garciniae</name>
    <dbReference type="NCBI Taxonomy" id="2817435"/>
    <lineage>
        <taxon>Bacteria</taxon>
        <taxon>Pseudomonadati</taxon>
        <taxon>Pseudomonadota</taxon>
        <taxon>Alphaproteobacteria</taxon>
        <taxon>Acetobacterales</taxon>
        <taxon>Acetobacteraceae</taxon>
        <taxon>Acetobacter</taxon>
    </lineage>
</organism>
<comment type="caution">
    <text evidence="1">The sequence shown here is derived from an EMBL/GenBank/DDBJ whole genome shotgun (WGS) entry which is preliminary data.</text>
</comment>
<dbReference type="EMBL" id="JAFVMH010000003">
    <property type="protein sequence ID" value="MBO1325312.1"/>
    <property type="molecule type" value="Genomic_DNA"/>
</dbReference>
<keyword evidence="2" id="KW-1185">Reference proteome</keyword>
<dbReference type="InterPro" id="IPR024400">
    <property type="entry name" value="DUF2635"/>
</dbReference>
<dbReference type="Pfam" id="PF10948">
    <property type="entry name" value="DUF2635"/>
    <property type="match status" value="1"/>
</dbReference>
<evidence type="ECO:0000313" key="1">
    <source>
        <dbReference type="EMBL" id="MBO1325312.1"/>
    </source>
</evidence>